<dbReference type="KEGG" id="vg:28803349"/>
<accession>A0A160DFF3</accession>
<protein>
    <submittedName>
        <fullName evidence="2">Holliday junction resolvase</fullName>
    </submittedName>
</protein>
<evidence type="ECO:0000256" key="1">
    <source>
        <dbReference type="SAM" id="MobiDB-lite"/>
    </source>
</evidence>
<keyword evidence="3" id="KW-1185">Reference proteome</keyword>
<evidence type="ECO:0000313" key="2">
    <source>
        <dbReference type="EMBL" id="ANA86632.1"/>
    </source>
</evidence>
<feature type="region of interest" description="Disordered" evidence="1">
    <location>
        <begin position="21"/>
        <end position="50"/>
    </location>
</feature>
<dbReference type="GeneID" id="28803349"/>
<dbReference type="SUPFAM" id="SSF54060">
    <property type="entry name" value="His-Me finger endonucleases"/>
    <property type="match status" value="1"/>
</dbReference>
<proteinExistence type="predicted"/>
<organism evidence="2 3">
    <name type="scientific">Gordonia phage ClubL</name>
    <dbReference type="NCBI Taxonomy" id="1838065"/>
    <lineage>
        <taxon>Viruses</taxon>
        <taxon>Duplodnaviria</taxon>
        <taxon>Heunggongvirae</taxon>
        <taxon>Uroviricota</taxon>
        <taxon>Caudoviricetes</taxon>
        <taxon>Smoothievirus</taxon>
        <taxon>Smoothievirus clubL</taxon>
    </lineage>
</organism>
<reference evidence="2 3" key="1">
    <citation type="submission" date="2016-03" db="EMBL/GenBank/DDBJ databases">
        <authorList>
            <person name="Montgomery M.T."/>
            <person name="Guerrero C.A."/>
            <person name="Mavrich T.N."/>
            <person name="Pope W.H."/>
            <person name="Garlena R.A."/>
            <person name="Russell D.A."/>
            <person name="Jacobs-Sera D."/>
            <person name="Hendrix R.W."/>
            <person name="Hatfull G.F."/>
        </authorList>
    </citation>
    <scope>NUCLEOTIDE SEQUENCE [LARGE SCALE GENOMIC DNA]</scope>
</reference>
<dbReference type="InterPro" id="IPR004211">
    <property type="entry name" value="Endonuclease_7"/>
</dbReference>
<evidence type="ECO:0000313" key="3">
    <source>
        <dbReference type="Proteomes" id="UP000203982"/>
    </source>
</evidence>
<dbReference type="InterPro" id="IPR038563">
    <property type="entry name" value="Endonuclease_7_sf"/>
</dbReference>
<dbReference type="InterPro" id="IPR044925">
    <property type="entry name" value="His-Me_finger_sf"/>
</dbReference>
<dbReference type="RefSeq" id="YP_009273169.1">
    <property type="nucleotide sequence ID" value="NC_030901.1"/>
</dbReference>
<dbReference type="Gene3D" id="3.40.1800.10">
    <property type="entry name" value="His-Me finger endonucleases"/>
    <property type="match status" value="1"/>
</dbReference>
<dbReference type="EMBL" id="KU998246">
    <property type="protein sequence ID" value="ANA86632.1"/>
    <property type="molecule type" value="Genomic_DNA"/>
</dbReference>
<dbReference type="Proteomes" id="UP000203982">
    <property type="component" value="Segment"/>
</dbReference>
<name>A0A160DFF3_9CAUD</name>
<sequence>MTPPRSDPDLVSRRCKDCAAEGVTSRRKAPYPGPRCTTHNRKKRNDRRSADHARRLEAVYNITGDEYVEILEHQDGRCFICRRATGKSRRLSVDHCHESSGGGWVRGLLCGPCNQGVLGHLRDDPEALQRALDYLAHPPALDVIGKRYVPFDED</sequence>
<gene>
    <name evidence="2" type="primary">134</name>
    <name evidence="2" type="ORF">PBI_CLUBL_134</name>
</gene>
<dbReference type="Pfam" id="PF02945">
    <property type="entry name" value="Endonuclease_7"/>
    <property type="match status" value="1"/>
</dbReference>